<dbReference type="Gene3D" id="3.40.50.2000">
    <property type="entry name" value="Glycogen Phosphorylase B"/>
    <property type="match status" value="2"/>
</dbReference>
<dbReference type="SUPFAM" id="SSF53756">
    <property type="entry name" value="UDP-Glycosyltransferase/glycogen phosphorylase"/>
    <property type="match status" value="1"/>
</dbReference>
<gene>
    <name evidence="1" type="ORF">BBK82_32250</name>
</gene>
<dbReference type="RefSeq" id="WP_065918360.1">
    <property type="nucleotide sequence ID" value="NZ_CP016793.1"/>
</dbReference>
<protein>
    <recommendedName>
        <fullName evidence="3">Glycosyl transferase</fullName>
    </recommendedName>
</protein>
<evidence type="ECO:0000313" key="1">
    <source>
        <dbReference type="EMBL" id="ANZ40019.1"/>
    </source>
</evidence>
<dbReference type="AlphaFoldDB" id="A0A1B2HQM1"/>
<organism evidence="1 2">
    <name type="scientific">Lentzea guizhouensis</name>
    <dbReference type="NCBI Taxonomy" id="1586287"/>
    <lineage>
        <taxon>Bacteria</taxon>
        <taxon>Bacillati</taxon>
        <taxon>Actinomycetota</taxon>
        <taxon>Actinomycetes</taxon>
        <taxon>Pseudonocardiales</taxon>
        <taxon>Pseudonocardiaceae</taxon>
        <taxon>Lentzea</taxon>
    </lineage>
</organism>
<evidence type="ECO:0008006" key="3">
    <source>
        <dbReference type="Google" id="ProtNLM"/>
    </source>
</evidence>
<dbReference type="OrthoDB" id="6620093at2"/>
<dbReference type="EMBL" id="CP016793">
    <property type="protein sequence ID" value="ANZ40019.1"/>
    <property type="molecule type" value="Genomic_DNA"/>
</dbReference>
<dbReference type="STRING" id="1586287.BBK82_32250"/>
<proteinExistence type="predicted"/>
<dbReference type="KEGG" id="led:BBK82_32250"/>
<evidence type="ECO:0000313" key="2">
    <source>
        <dbReference type="Proteomes" id="UP000093053"/>
    </source>
</evidence>
<accession>A0A1B2HQM1</accession>
<reference evidence="1 2" key="1">
    <citation type="submission" date="2016-07" db="EMBL/GenBank/DDBJ databases">
        <title>Complete genome sequence of the Lentzea guizhouensis DHS C013.</title>
        <authorList>
            <person name="Cao C."/>
        </authorList>
    </citation>
    <scope>NUCLEOTIDE SEQUENCE [LARGE SCALE GENOMIC DNA]</scope>
    <source>
        <strain evidence="1 2">DHS C013</strain>
    </source>
</reference>
<dbReference type="Proteomes" id="UP000093053">
    <property type="component" value="Chromosome"/>
</dbReference>
<name>A0A1B2HQM1_9PSEU</name>
<keyword evidence="2" id="KW-1185">Reference proteome</keyword>
<sequence length="319" mass="35312">MKVLFVVFTGHDDVLQKLPLVEELLRRGHDVRCATAADHAALVGTTGAGWVELPYQPFLGGPEQWFPHWFAATRATHPVLLDECRRDRPDVVVYSDQNWPAKVVARQLGIPAVRAVRLFAHNEHFPLEIPDRARKIEDDCARFAAEQGVALTLESLFDEPEECDLVFVPREFQPAGDTFGETVHFVGPPAGRLVDEYWTPRYELPEVSDAIDVQPWFLQPADPTRTPVLITGGDSTSVLGAVREGVPLVVVPVFSDEIADRVADLGLGERVDDLQDLRAAVDRVSAGDRIRRNVDRMRAAVHRAGGVVRAADLVEAVAR</sequence>